<evidence type="ECO:0000313" key="3">
    <source>
        <dbReference type="Proteomes" id="UP000006038"/>
    </source>
</evidence>
<sequence length="90" mass="9580">MATHGGAADDASAAPPPPLHVVMFPWLAFGHLIPFLELAKRLAARGHAAVTFLSTPRNAFRLAPLPPELSSRIRVVPLPLPAIVSLPSLY</sequence>
<accession>J3MJB2</accession>
<dbReference type="GO" id="GO:0035251">
    <property type="term" value="F:UDP-glucosyltransferase activity"/>
    <property type="evidence" value="ECO:0007669"/>
    <property type="project" value="InterPro"/>
</dbReference>
<reference evidence="2" key="1">
    <citation type="journal article" date="2013" name="Nat. Commun.">
        <title>Whole-genome sequencing of Oryza brachyantha reveals mechanisms underlying Oryza genome evolution.</title>
        <authorList>
            <person name="Chen J."/>
            <person name="Huang Q."/>
            <person name="Gao D."/>
            <person name="Wang J."/>
            <person name="Lang Y."/>
            <person name="Liu T."/>
            <person name="Li B."/>
            <person name="Bai Z."/>
            <person name="Luis Goicoechea J."/>
            <person name="Liang C."/>
            <person name="Chen C."/>
            <person name="Zhang W."/>
            <person name="Sun S."/>
            <person name="Liao Y."/>
            <person name="Zhang X."/>
            <person name="Yang L."/>
            <person name="Song C."/>
            <person name="Wang M."/>
            <person name="Shi J."/>
            <person name="Liu G."/>
            <person name="Liu J."/>
            <person name="Zhou H."/>
            <person name="Zhou W."/>
            <person name="Yu Q."/>
            <person name="An N."/>
            <person name="Chen Y."/>
            <person name="Cai Q."/>
            <person name="Wang B."/>
            <person name="Liu B."/>
            <person name="Min J."/>
            <person name="Huang Y."/>
            <person name="Wu H."/>
            <person name="Li Z."/>
            <person name="Zhang Y."/>
            <person name="Yin Y."/>
            <person name="Song W."/>
            <person name="Jiang J."/>
            <person name="Jackson S.A."/>
            <person name="Wing R.A."/>
            <person name="Wang J."/>
            <person name="Chen M."/>
        </authorList>
    </citation>
    <scope>NUCLEOTIDE SEQUENCE [LARGE SCALE GENOMIC DNA]</scope>
    <source>
        <strain evidence="2">cv. IRGC 101232</strain>
    </source>
</reference>
<keyword evidence="1" id="KW-0472">Membrane</keyword>
<dbReference type="SUPFAM" id="SSF53756">
    <property type="entry name" value="UDP-Glycosyltransferase/glycogen phosphorylase"/>
    <property type="match status" value="1"/>
</dbReference>
<keyword evidence="1" id="KW-0812">Transmembrane</keyword>
<protein>
    <submittedName>
        <fullName evidence="2">Uncharacterized protein</fullName>
    </submittedName>
</protein>
<dbReference type="Gramene" id="OB07G14940.1">
    <property type="protein sequence ID" value="OB07G14940.1"/>
    <property type="gene ID" value="OB07G14940"/>
</dbReference>
<dbReference type="InterPro" id="IPR050481">
    <property type="entry name" value="UDP-glycosyltransf_plant"/>
</dbReference>
<keyword evidence="3" id="KW-1185">Reference proteome</keyword>
<dbReference type="PANTHER" id="PTHR48049:SF80">
    <property type="entry name" value="GLYCOSYLTRANSFERASE"/>
    <property type="match status" value="1"/>
</dbReference>
<proteinExistence type="predicted"/>
<reference evidence="2" key="2">
    <citation type="submission" date="2013-04" db="UniProtKB">
        <authorList>
            <consortium name="EnsemblPlants"/>
        </authorList>
    </citation>
    <scope>IDENTIFICATION</scope>
</reference>
<evidence type="ECO:0000313" key="2">
    <source>
        <dbReference type="EnsemblPlants" id="OB07G14940.1"/>
    </source>
</evidence>
<dbReference type="AlphaFoldDB" id="J3MJB2"/>
<feature type="transmembrane region" description="Helical" evidence="1">
    <location>
        <begin position="19"/>
        <end position="39"/>
    </location>
</feature>
<dbReference type="Gene3D" id="3.40.50.2000">
    <property type="entry name" value="Glycogen Phosphorylase B"/>
    <property type="match status" value="1"/>
</dbReference>
<dbReference type="EnsemblPlants" id="OB07G14940.1">
    <property type="protein sequence ID" value="OB07G14940.1"/>
    <property type="gene ID" value="OB07G14940"/>
</dbReference>
<dbReference type="HOGENOM" id="CLU_188660_0_0_1"/>
<dbReference type="STRING" id="4533.J3MJB2"/>
<name>J3MJB2_ORYBR</name>
<dbReference type="eggNOG" id="KOG1192">
    <property type="taxonomic scope" value="Eukaryota"/>
</dbReference>
<dbReference type="Proteomes" id="UP000006038">
    <property type="component" value="Chromosome 7"/>
</dbReference>
<organism evidence="2">
    <name type="scientific">Oryza brachyantha</name>
    <name type="common">malo sina</name>
    <dbReference type="NCBI Taxonomy" id="4533"/>
    <lineage>
        <taxon>Eukaryota</taxon>
        <taxon>Viridiplantae</taxon>
        <taxon>Streptophyta</taxon>
        <taxon>Embryophyta</taxon>
        <taxon>Tracheophyta</taxon>
        <taxon>Spermatophyta</taxon>
        <taxon>Magnoliopsida</taxon>
        <taxon>Liliopsida</taxon>
        <taxon>Poales</taxon>
        <taxon>Poaceae</taxon>
        <taxon>BOP clade</taxon>
        <taxon>Oryzoideae</taxon>
        <taxon>Oryzeae</taxon>
        <taxon>Oryzinae</taxon>
        <taxon>Oryza</taxon>
    </lineage>
</organism>
<dbReference type="OMA" id="YMELSAQ"/>
<dbReference type="PANTHER" id="PTHR48049">
    <property type="entry name" value="GLYCOSYLTRANSFERASE"/>
    <property type="match status" value="1"/>
</dbReference>
<evidence type="ECO:0000256" key="1">
    <source>
        <dbReference type="SAM" id="Phobius"/>
    </source>
</evidence>
<keyword evidence="1" id="KW-1133">Transmembrane helix</keyword>